<dbReference type="Gene3D" id="3.40.1210.10">
    <property type="entry name" value="Survival protein SurE-like phosphatase/nucleotidase"/>
    <property type="match status" value="1"/>
</dbReference>
<dbReference type="GO" id="GO:0008253">
    <property type="term" value="F:5'-nucleotidase activity"/>
    <property type="evidence" value="ECO:0007669"/>
    <property type="project" value="UniProtKB-EC"/>
</dbReference>
<proteinExistence type="inferred from homology"/>
<accession>A0ABD5UMQ0</accession>
<gene>
    <name evidence="5" type="primary">surE</name>
    <name evidence="5" type="ORF">ACFQEY_15850</name>
</gene>
<comment type="caution">
    <text evidence="5">The sequence shown here is derived from an EMBL/GenBank/DDBJ whole genome shotgun (WGS) entry which is preliminary data.</text>
</comment>
<dbReference type="Proteomes" id="UP001596333">
    <property type="component" value="Unassembled WGS sequence"/>
</dbReference>
<dbReference type="InterPro" id="IPR036523">
    <property type="entry name" value="SurE-like_sf"/>
</dbReference>
<dbReference type="EC" id="3.1.3.5" evidence="5"/>
<dbReference type="InterPro" id="IPR002828">
    <property type="entry name" value="SurE-like_Pase/nucleotidase"/>
</dbReference>
<dbReference type="SUPFAM" id="SSF64167">
    <property type="entry name" value="SurE-like"/>
    <property type="match status" value="1"/>
</dbReference>
<evidence type="ECO:0000259" key="4">
    <source>
        <dbReference type="Pfam" id="PF01975"/>
    </source>
</evidence>
<sequence length="268" mass="28343">MSVERILLTNDDGVDAVGLRAMYEALADDYEVVAVAPIGDQSSTGRTLSDEVDVREHQFGYAVDGTPVDCVVAGLGELVPDADAVVAGCNEGANLGAYTLGRSGTVSAAVEAAFFDVPAVATSMYVPGGEDWWKRELKPAEFAEATRATRFLVEAADDAEVFDRVDYLNVNAPIAVDGAEVRCDRAPMRVTAPSEWYGMEAVRNGDGRVAFSDPIWGRMNATDVPDPVGTDRRAVVDGEVSVSPLSVPHAAEPNAGLDDLVEAYANAD</sequence>
<dbReference type="PANTHER" id="PTHR30457:SF0">
    <property type="entry name" value="PHOSPHATASE, PUTATIVE (AFU_ORTHOLOGUE AFUA_4G01070)-RELATED"/>
    <property type="match status" value="1"/>
</dbReference>
<dbReference type="PANTHER" id="PTHR30457">
    <property type="entry name" value="5'-NUCLEOTIDASE SURE"/>
    <property type="match status" value="1"/>
</dbReference>
<dbReference type="InterPro" id="IPR030048">
    <property type="entry name" value="SurE"/>
</dbReference>
<dbReference type="AlphaFoldDB" id="A0ABD5UMQ0"/>
<evidence type="ECO:0000256" key="1">
    <source>
        <dbReference type="ARBA" id="ARBA00011062"/>
    </source>
</evidence>
<evidence type="ECO:0000256" key="3">
    <source>
        <dbReference type="ARBA" id="ARBA00022801"/>
    </source>
</evidence>
<dbReference type="EMBL" id="JBHSXI010000023">
    <property type="protein sequence ID" value="MFC6890468.1"/>
    <property type="molecule type" value="Genomic_DNA"/>
</dbReference>
<keyword evidence="6" id="KW-1185">Reference proteome</keyword>
<evidence type="ECO:0000256" key="2">
    <source>
        <dbReference type="ARBA" id="ARBA00022723"/>
    </source>
</evidence>
<protein>
    <submittedName>
        <fullName evidence="5">5'/3'-nucleotidase SurE</fullName>
        <ecNumber evidence="5">3.1.3.5</ecNumber>
    </submittedName>
</protein>
<dbReference type="Pfam" id="PF01975">
    <property type="entry name" value="SurE"/>
    <property type="match status" value="1"/>
</dbReference>
<evidence type="ECO:0000313" key="5">
    <source>
        <dbReference type="EMBL" id="MFC6890468.1"/>
    </source>
</evidence>
<evidence type="ECO:0000313" key="6">
    <source>
        <dbReference type="Proteomes" id="UP001596333"/>
    </source>
</evidence>
<keyword evidence="3 5" id="KW-0378">Hydrolase</keyword>
<comment type="similarity">
    <text evidence="1">Belongs to the SurE nucleotidase family.</text>
</comment>
<organism evidence="5 6">
    <name type="scientific">Halorubrum trueperi</name>
    <dbReference type="NCBI Taxonomy" id="2004704"/>
    <lineage>
        <taxon>Archaea</taxon>
        <taxon>Methanobacteriati</taxon>
        <taxon>Methanobacteriota</taxon>
        <taxon>Stenosarchaea group</taxon>
        <taxon>Halobacteria</taxon>
        <taxon>Halobacteriales</taxon>
        <taxon>Haloferacaceae</taxon>
        <taxon>Halorubrum</taxon>
    </lineage>
</organism>
<feature type="domain" description="Survival protein SurE-like phosphatase/nucleotidase" evidence="4">
    <location>
        <begin position="6"/>
        <end position="182"/>
    </location>
</feature>
<name>A0ABD5UMQ0_9EURY</name>
<reference evidence="5 6" key="1">
    <citation type="journal article" date="2019" name="Int. J. Syst. Evol. Microbiol.">
        <title>The Global Catalogue of Microorganisms (GCM) 10K type strain sequencing project: providing services to taxonomists for standard genome sequencing and annotation.</title>
        <authorList>
            <consortium name="The Broad Institute Genomics Platform"/>
            <consortium name="The Broad Institute Genome Sequencing Center for Infectious Disease"/>
            <person name="Wu L."/>
            <person name="Ma J."/>
        </authorList>
    </citation>
    <scope>NUCLEOTIDE SEQUENCE [LARGE SCALE GENOMIC DNA]</scope>
    <source>
        <strain evidence="5 6">Y73</strain>
    </source>
</reference>
<dbReference type="GO" id="GO:0046872">
    <property type="term" value="F:metal ion binding"/>
    <property type="evidence" value="ECO:0007669"/>
    <property type="project" value="UniProtKB-KW"/>
</dbReference>
<dbReference type="RefSeq" id="WP_379770438.1">
    <property type="nucleotide sequence ID" value="NZ_JBHSXI010000023.1"/>
</dbReference>
<keyword evidence="2" id="KW-0479">Metal-binding</keyword>